<feature type="compositionally biased region" description="Polar residues" evidence="1">
    <location>
        <begin position="272"/>
        <end position="281"/>
    </location>
</feature>
<feature type="compositionally biased region" description="Basic and acidic residues" evidence="1">
    <location>
        <begin position="199"/>
        <end position="209"/>
    </location>
</feature>
<protein>
    <submittedName>
        <fullName evidence="2">Uncharacterized protein</fullName>
    </submittedName>
</protein>
<feature type="compositionally biased region" description="Basic and acidic residues" evidence="1">
    <location>
        <begin position="53"/>
        <end position="66"/>
    </location>
</feature>
<sequence length="551" mass="60335">MASGDTIPDTPKPQSGQVPTSITKTTRNRNSNKELVKAETTKSGKSAAFSHTPKSEKDRTSDRDGNRSSNSIFLKNSSFATPPSNNAPPTESNKNGTKLTTKGDSSPSAYTLKVIRESLRAGSVSVTPPEKSPQTPLPPKPTKAQKRKARRAKLEMYLSMGLNAQGDHREESSKTPRVDERPIKIAKDASQTTGTSGVRQKDTVIDRAARPASTPNDPYEVKGVCASESPSLLSTYDIQERINSLSIHPKETRTQKRRRRREKAKLYASLNSLSNDTTPVNDSKEDNTQANVTDIDEAIAKARPIKITEDASPTTGTSGVHQKATVIDRAARPASTPNDPYEVKGVCATEGPSLLSAYDIQERINSLSIHPKETRNQKRRRRREKAKLYASLNSLSNDTTPDNDSKADNTQASVTVIDETIAKAPLNTRKDVSEAYEGLCVSEGTSDASSPSLLSAYDILDKINSLSIHPKTNDKPKETQSQKRRRRREKAKLYASFRALSNDTSPVNESKADNTRARVTEIDETIARAYLNACKHVSEADEGLCTSERTD</sequence>
<feature type="region of interest" description="Disordered" evidence="1">
    <location>
        <begin position="272"/>
        <end position="291"/>
    </location>
</feature>
<feature type="compositionally biased region" description="Basic and acidic residues" evidence="1">
    <location>
        <begin position="31"/>
        <end position="42"/>
    </location>
</feature>
<name>A7STE3_NEMVE</name>
<gene>
    <name evidence="2" type="ORF">NEMVEDRAFT_v1g217218</name>
</gene>
<evidence type="ECO:0000313" key="2">
    <source>
        <dbReference type="EMBL" id="EDO33041.1"/>
    </source>
</evidence>
<feature type="compositionally biased region" description="Polar residues" evidence="1">
    <location>
        <begin position="391"/>
        <end position="411"/>
    </location>
</feature>
<dbReference type="EMBL" id="DS469794">
    <property type="protein sequence ID" value="EDO33041.1"/>
    <property type="molecule type" value="Genomic_DNA"/>
</dbReference>
<reference evidence="2 3" key="1">
    <citation type="journal article" date="2007" name="Science">
        <title>Sea anemone genome reveals ancestral eumetazoan gene repertoire and genomic organization.</title>
        <authorList>
            <person name="Putnam N.H."/>
            <person name="Srivastava M."/>
            <person name="Hellsten U."/>
            <person name="Dirks B."/>
            <person name="Chapman J."/>
            <person name="Salamov A."/>
            <person name="Terry A."/>
            <person name="Shapiro H."/>
            <person name="Lindquist E."/>
            <person name="Kapitonov V.V."/>
            <person name="Jurka J."/>
            <person name="Genikhovich G."/>
            <person name="Grigoriev I.V."/>
            <person name="Lucas S.M."/>
            <person name="Steele R.E."/>
            <person name="Finnerty J.R."/>
            <person name="Technau U."/>
            <person name="Martindale M.Q."/>
            <person name="Rokhsar D.S."/>
        </authorList>
    </citation>
    <scope>NUCLEOTIDE SEQUENCE [LARGE SCALE GENOMIC DNA]</scope>
    <source>
        <strain evidence="3">CH2 X CH6</strain>
    </source>
</reference>
<feature type="compositionally biased region" description="Polar residues" evidence="1">
    <location>
        <begin position="67"/>
        <end position="109"/>
    </location>
</feature>
<dbReference type="InParanoid" id="A7STE3"/>
<feature type="region of interest" description="Disordered" evidence="1">
    <location>
        <begin position="390"/>
        <end position="411"/>
    </location>
</feature>
<feature type="region of interest" description="Disordered" evidence="1">
    <location>
        <begin position="467"/>
        <end position="490"/>
    </location>
</feature>
<dbReference type="Proteomes" id="UP000001593">
    <property type="component" value="Unassembled WGS sequence"/>
</dbReference>
<dbReference type="AlphaFoldDB" id="A7STE3"/>
<evidence type="ECO:0000313" key="3">
    <source>
        <dbReference type="Proteomes" id="UP000001593"/>
    </source>
</evidence>
<feature type="region of interest" description="Disordered" evidence="1">
    <location>
        <begin position="1"/>
        <end position="223"/>
    </location>
</feature>
<feature type="compositionally biased region" description="Basic and acidic residues" evidence="1">
    <location>
        <begin position="471"/>
        <end position="481"/>
    </location>
</feature>
<feature type="compositionally biased region" description="Polar residues" evidence="1">
    <location>
        <begin position="189"/>
        <end position="198"/>
    </location>
</feature>
<keyword evidence="3" id="KW-1185">Reference proteome</keyword>
<dbReference type="eggNOG" id="ENOG502SXC9">
    <property type="taxonomic scope" value="Eukaryota"/>
</dbReference>
<dbReference type="HOGENOM" id="CLU_494605_0_0_1"/>
<evidence type="ECO:0000256" key="1">
    <source>
        <dbReference type="SAM" id="MobiDB-lite"/>
    </source>
</evidence>
<feature type="compositionally biased region" description="Basic and acidic residues" evidence="1">
    <location>
        <begin position="166"/>
        <end position="187"/>
    </location>
</feature>
<proteinExistence type="predicted"/>
<feature type="compositionally biased region" description="Polar residues" evidence="1">
    <location>
        <begin position="12"/>
        <end position="29"/>
    </location>
</feature>
<accession>A7STE3</accession>
<organism evidence="2 3">
    <name type="scientific">Nematostella vectensis</name>
    <name type="common">Starlet sea anemone</name>
    <dbReference type="NCBI Taxonomy" id="45351"/>
    <lineage>
        <taxon>Eukaryota</taxon>
        <taxon>Metazoa</taxon>
        <taxon>Cnidaria</taxon>
        <taxon>Anthozoa</taxon>
        <taxon>Hexacorallia</taxon>
        <taxon>Actiniaria</taxon>
        <taxon>Edwardsiidae</taxon>
        <taxon>Nematostella</taxon>
    </lineage>
</organism>